<feature type="transmembrane region" description="Helical" evidence="1">
    <location>
        <begin position="15"/>
        <end position="34"/>
    </location>
</feature>
<evidence type="ECO:0000313" key="2">
    <source>
        <dbReference type="EMBL" id="GAA4067955.1"/>
    </source>
</evidence>
<keyword evidence="1" id="KW-1133">Transmembrane helix</keyword>
<gene>
    <name evidence="2" type="primary">yunB</name>
    <name evidence="2" type="ORF">GCM10022410_12530</name>
</gene>
<reference evidence="3" key="1">
    <citation type="journal article" date="2019" name="Int. J. Syst. Evol. Microbiol.">
        <title>The Global Catalogue of Microorganisms (GCM) 10K type strain sequencing project: providing services to taxonomists for standard genome sequencing and annotation.</title>
        <authorList>
            <consortium name="The Broad Institute Genomics Platform"/>
            <consortium name="The Broad Institute Genome Sequencing Center for Infectious Disease"/>
            <person name="Wu L."/>
            <person name="Ma J."/>
        </authorList>
    </citation>
    <scope>NUCLEOTIDE SEQUENCE [LARGE SCALE GENOMIC DNA]</scope>
    <source>
        <strain evidence="3">JCM 17250</strain>
    </source>
</reference>
<dbReference type="Proteomes" id="UP001501734">
    <property type="component" value="Unassembled WGS sequence"/>
</dbReference>
<keyword evidence="1" id="KW-0812">Transmembrane</keyword>
<dbReference type="RefSeq" id="WP_344911422.1">
    <property type="nucleotide sequence ID" value="NZ_BAABDL010000067.1"/>
</dbReference>
<dbReference type="NCBIfam" id="TIGR02832">
    <property type="entry name" value="spo_yunB"/>
    <property type="match status" value="1"/>
</dbReference>
<evidence type="ECO:0000313" key="3">
    <source>
        <dbReference type="Proteomes" id="UP001501734"/>
    </source>
</evidence>
<protein>
    <submittedName>
        <fullName evidence="2">Sporulation protein YunB</fullName>
    </submittedName>
</protein>
<comment type="caution">
    <text evidence="2">The sequence shown here is derived from an EMBL/GenBank/DDBJ whole genome shotgun (WGS) entry which is preliminary data.</text>
</comment>
<dbReference type="InterPro" id="IPR014197">
    <property type="entry name" value="Sporulation_prot_YunB"/>
</dbReference>
<organism evidence="2 3">
    <name type="scientific">Amphibacillus indicireducens</name>
    <dbReference type="NCBI Taxonomy" id="1076330"/>
    <lineage>
        <taxon>Bacteria</taxon>
        <taxon>Bacillati</taxon>
        <taxon>Bacillota</taxon>
        <taxon>Bacilli</taxon>
        <taxon>Bacillales</taxon>
        <taxon>Bacillaceae</taxon>
        <taxon>Amphibacillus</taxon>
    </lineage>
</organism>
<name>A0ABP7VJ76_9BACI</name>
<evidence type="ECO:0000256" key="1">
    <source>
        <dbReference type="SAM" id="Phobius"/>
    </source>
</evidence>
<dbReference type="Pfam" id="PF09560">
    <property type="entry name" value="Spore_YunB"/>
    <property type="match status" value="1"/>
</dbReference>
<keyword evidence="1" id="KW-0472">Membrane</keyword>
<sequence length="253" mass="28239">MWRKKRRYVGTKKDLFALTTVIFFLITLLSIVYVNNRVKPILLEIAETRNEQYANMAMGIAIGNQINQDLEIGELITFQYDQNGRVVSYQVNAALETQIQRNIQFRVEQFLKLLEQGAVPEQADLSALDLSQSEIEQIHRQASLIEIPLGQAFGVPLLANLGPKIPVNLEVIGFVNTKVETLITGMKINSVHIEPVVHINVEIRTVIPFGSKTAMIDQSIPIGSGGYSGEVPLYYNANPNDDIPLSIPLEPVE</sequence>
<proteinExistence type="predicted"/>
<dbReference type="EMBL" id="BAABDL010000067">
    <property type="protein sequence ID" value="GAA4067955.1"/>
    <property type="molecule type" value="Genomic_DNA"/>
</dbReference>
<accession>A0ABP7VJ76</accession>
<keyword evidence="3" id="KW-1185">Reference proteome</keyword>
<dbReference type="PIRSF" id="PIRSF021383">
    <property type="entry name" value="YunB"/>
    <property type="match status" value="1"/>
</dbReference>